<dbReference type="Proteomes" id="UP001283361">
    <property type="component" value="Unassembled WGS sequence"/>
</dbReference>
<dbReference type="EMBL" id="JAWDGP010004135">
    <property type="protein sequence ID" value="KAK3767585.1"/>
    <property type="molecule type" value="Genomic_DNA"/>
</dbReference>
<evidence type="ECO:0000313" key="2">
    <source>
        <dbReference type="EMBL" id="KAK3767585.1"/>
    </source>
</evidence>
<organism evidence="2 3">
    <name type="scientific">Elysia crispata</name>
    <name type="common">lettuce slug</name>
    <dbReference type="NCBI Taxonomy" id="231223"/>
    <lineage>
        <taxon>Eukaryota</taxon>
        <taxon>Metazoa</taxon>
        <taxon>Spiralia</taxon>
        <taxon>Lophotrochozoa</taxon>
        <taxon>Mollusca</taxon>
        <taxon>Gastropoda</taxon>
        <taxon>Heterobranchia</taxon>
        <taxon>Euthyneura</taxon>
        <taxon>Panpulmonata</taxon>
        <taxon>Sacoglossa</taxon>
        <taxon>Placobranchoidea</taxon>
        <taxon>Plakobranchidae</taxon>
        <taxon>Elysia</taxon>
    </lineage>
</organism>
<gene>
    <name evidence="2" type="ORF">RRG08_003846</name>
</gene>
<reference evidence="2" key="1">
    <citation type="journal article" date="2023" name="G3 (Bethesda)">
        <title>A reference genome for the long-term kleptoplast-retaining sea slug Elysia crispata morphotype clarki.</title>
        <authorList>
            <person name="Eastman K.E."/>
            <person name="Pendleton A.L."/>
            <person name="Shaikh M.A."/>
            <person name="Suttiyut T."/>
            <person name="Ogas R."/>
            <person name="Tomko P."/>
            <person name="Gavelis G."/>
            <person name="Widhalm J.R."/>
            <person name="Wisecaver J.H."/>
        </authorList>
    </citation>
    <scope>NUCLEOTIDE SEQUENCE</scope>
    <source>
        <strain evidence="2">ECLA1</strain>
    </source>
</reference>
<protein>
    <submittedName>
        <fullName evidence="2">Uncharacterized protein</fullName>
    </submittedName>
</protein>
<feature type="region of interest" description="Disordered" evidence="1">
    <location>
        <begin position="1"/>
        <end position="23"/>
    </location>
</feature>
<evidence type="ECO:0000313" key="3">
    <source>
        <dbReference type="Proteomes" id="UP001283361"/>
    </source>
</evidence>
<comment type="caution">
    <text evidence="2">The sequence shown here is derived from an EMBL/GenBank/DDBJ whole genome shotgun (WGS) entry which is preliminary data.</text>
</comment>
<name>A0AAE0ZE29_9GAST</name>
<keyword evidence="3" id="KW-1185">Reference proteome</keyword>
<dbReference type="AlphaFoldDB" id="A0AAE0ZE29"/>
<evidence type="ECO:0000256" key="1">
    <source>
        <dbReference type="SAM" id="MobiDB-lite"/>
    </source>
</evidence>
<accession>A0AAE0ZE29</accession>
<proteinExistence type="predicted"/>
<sequence length="207" mass="24585">MERSREETDRQTDKEIDRETASKATTDKRKSAWLCWRRKDKTWGKRQWEREVEANHNMITLMFKDFKQKHLCYGTLTCVRSDTLQDDKGTDTYSCNVKRARKEWETRKGEAKSRIAPFLQVTRDDFMERNVRSHRSNDRAPEVSSRVPWQVENRKYRQGRSSRLSCFLHCCNVWCNMQQANTDSACLGLKSTVRESLKAILILRNCH</sequence>